<feature type="compositionally biased region" description="Basic and acidic residues" evidence="1">
    <location>
        <begin position="70"/>
        <end position="92"/>
    </location>
</feature>
<reference evidence="2 3" key="1">
    <citation type="journal article" date="2018" name="Elife">
        <title>Firefly genomes illuminate parallel origins of bioluminescence in beetles.</title>
        <authorList>
            <person name="Fallon T.R."/>
            <person name="Lower S.E."/>
            <person name="Chang C.H."/>
            <person name="Bessho-Uehara M."/>
            <person name="Martin G.J."/>
            <person name="Bewick A.J."/>
            <person name="Behringer M."/>
            <person name="Debat H.J."/>
            <person name="Wong I."/>
            <person name="Day J.C."/>
            <person name="Suvorov A."/>
            <person name="Silva C.J."/>
            <person name="Stanger-Hall K.F."/>
            <person name="Hall D.W."/>
            <person name="Schmitz R.J."/>
            <person name="Nelson D.R."/>
            <person name="Lewis S.M."/>
            <person name="Shigenobu S."/>
            <person name="Bybee S.M."/>
            <person name="Larracuente A.M."/>
            <person name="Oba Y."/>
            <person name="Weng J.K."/>
        </authorList>
    </citation>
    <scope>NUCLEOTIDE SEQUENCE [LARGE SCALE GENOMIC DNA]</scope>
    <source>
        <strain evidence="2">1611_PpyrPB1</strain>
        <tissue evidence="2">Whole body</tissue>
    </source>
</reference>
<evidence type="ECO:0000313" key="3">
    <source>
        <dbReference type="Proteomes" id="UP000327044"/>
    </source>
</evidence>
<proteinExistence type="predicted"/>
<dbReference type="GO" id="GO:0034976">
    <property type="term" value="P:response to endoplasmic reticulum stress"/>
    <property type="evidence" value="ECO:0007669"/>
    <property type="project" value="TreeGrafter"/>
</dbReference>
<dbReference type="AlphaFoldDB" id="A0A5N4A1U6"/>
<evidence type="ECO:0000256" key="1">
    <source>
        <dbReference type="SAM" id="MobiDB-lite"/>
    </source>
</evidence>
<evidence type="ECO:0000313" key="2">
    <source>
        <dbReference type="EMBL" id="KAB0791303.1"/>
    </source>
</evidence>
<dbReference type="GO" id="GO:0000164">
    <property type="term" value="C:protein phosphatase type 1 complex"/>
    <property type="evidence" value="ECO:0007669"/>
    <property type="project" value="TreeGrafter"/>
</dbReference>
<protein>
    <submittedName>
        <fullName evidence="2">Uncharacterized protein</fullName>
    </submittedName>
</protein>
<organism evidence="2 3">
    <name type="scientific">Photinus pyralis</name>
    <name type="common">Common eastern firefly</name>
    <name type="synonym">Lampyris pyralis</name>
    <dbReference type="NCBI Taxonomy" id="7054"/>
    <lineage>
        <taxon>Eukaryota</taxon>
        <taxon>Metazoa</taxon>
        <taxon>Ecdysozoa</taxon>
        <taxon>Arthropoda</taxon>
        <taxon>Hexapoda</taxon>
        <taxon>Insecta</taxon>
        <taxon>Pterygota</taxon>
        <taxon>Neoptera</taxon>
        <taxon>Endopterygota</taxon>
        <taxon>Coleoptera</taxon>
        <taxon>Polyphaga</taxon>
        <taxon>Elateriformia</taxon>
        <taxon>Elateroidea</taxon>
        <taxon>Lampyridae</taxon>
        <taxon>Lampyrinae</taxon>
        <taxon>Photinus</taxon>
    </lineage>
</organism>
<feature type="region of interest" description="Disordered" evidence="1">
    <location>
        <begin position="64"/>
        <end position="116"/>
    </location>
</feature>
<dbReference type="OrthoDB" id="5976067at2759"/>
<sequence>MYKLQSEGAFSNRFRLGYDNMQLKPDYHDHHRHFSLIGNLGMNELNNRKTFDYMKSCTERPTVATSYQTVRRETPPVPAERAEAEQAREPAKSRKRKRHRKRNRRGRNRKNKSREDPAPALVAQFCAISIETPDEVDGCFSVRPNSFCRTRLPSDCDSEDSFIVFGSENVATPFYSPECRPRFMSECISEDSFIVFDGRSECGDSVVFDSSQGDSDEVPAKKVRFASEENLCEVHPMIQWSYAYQKARKGPWEQFALDRMRFRNRVANVQPILDRILEPSHRSKIYKERFSGGGAN</sequence>
<gene>
    <name evidence="2" type="ORF">PPYR_03103</name>
</gene>
<dbReference type="PANTHER" id="PTHR16489:SF12">
    <property type="entry name" value="GH11727P"/>
    <property type="match status" value="1"/>
</dbReference>
<comment type="caution">
    <text evidence="2">The sequence shown here is derived from an EMBL/GenBank/DDBJ whole genome shotgun (WGS) entry which is preliminary data.</text>
</comment>
<dbReference type="InterPro" id="IPR051254">
    <property type="entry name" value="PPP1R15"/>
</dbReference>
<dbReference type="EMBL" id="VVIM01000011">
    <property type="protein sequence ID" value="KAB0791303.1"/>
    <property type="molecule type" value="Genomic_DNA"/>
</dbReference>
<dbReference type="GO" id="GO:0019888">
    <property type="term" value="F:protein phosphatase regulator activity"/>
    <property type="evidence" value="ECO:0007669"/>
    <property type="project" value="TreeGrafter"/>
</dbReference>
<feature type="compositionally biased region" description="Basic residues" evidence="1">
    <location>
        <begin position="93"/>
        <end position="112"/>
    </location>
</feature>
<dbReference type="Proteomes" id="UP000327044">
    <property type="component" value="Unassembled WGS sequence"/>
</dbReference>
<name>A0A5N4A1U6_PHOPY</name>
<dbReference type="FunCoup" id="A0A5N4A1U6">
    <property type="interactions" value="3"/>
</dbReference>
<dbReference type="InParanoid" id="A0A5N4A1U6"/>
<keyword evidence="3" id="KW-1185">Reference proteome</keyword>
<accession>A0A5N4A1U6</accession>
<dbReference type="GO" id="GO:0005783">
    <property type="term" value="C:endoplasmic reticulum"/>
    <property type="evidence" value="ECO:0007669"/>
    <property type="project" value="TreeGrafter"/>
</dbReference>
<dbReference type="PANTHER" id="PTHR16489">
    <property type="entry name" value="GH11727P"/>
    <property type="match status" value="1"/>
</dbReference>